<comment type="caution">
    <text evidence="1">The sequence shown here is derived from an EMBL/GenBank/DDBJ whole genome shotgun (WGS) entry which is preliminary data.</text>
</comment>
<name>A0AAV7PD18_PLEWA</name>
<dbReference type="Proteomes" id="UP001066276">
    <property type="component" value="Chromosome 7"/>
</dbReference>
<dbReference type="AlphaFoldDB" id="A0AAV7PD18"/>
<dbReference type="EMBL" id="JANPWB010000011">
    <property type="protein sequence ID" value="KAJ1126106.1"/>
    <property type="molecule type" value="Genomic_DNA"/>
</dbReference>
<proteinExistence type="predicted"/>
<evidence type="ECO:0000313" key="2">
    <source>
        <dbReference type="Proteomes" id="UP001066276"/>
    </source>
</evidence>
<evidence type="ECO:0000313" key="1">
    <source>
        <dbReference type="EMBL" id="KAJ1126106.1"/>
    </source>
</evidence>
<sequence>MSLLPGRIIANALRARILETGGTGASDALSVRGGSREGRVCSSVADAWRFGGLFYVYVKEGELYLTIL</sequence>
<reference evidence="1" key="1">
    <citation type="journal article" date="2022" name="bioRxiv">
        <title>Sequencing and chromosome-scale assembly of the giantPleurodeles waltlgenome.</title>
        <authorList>
            <person name="Brown T."/>
            <person name="Elewa A."/>
            <person name="Iarovenko S."/>
            <person name="Subramanian E."/>
            <person name="Araus A.J."/>
            <person name="Petzold A."/>
            <person name="Susuki M."/>
            <person name="Suzuki K.-i.T."/>
            <person name="Hayashi T."/>
            <person name="Toyoda A."/>
            <person name="Oliveira C."/>
            <person name="Osipova E."/>
            <person name="Leigh N.D."/>
            <person name="Simon A."/>
            <person name="Yun M.H."/>
        </authorList>
    </citation>
    <scope>NUCLEOTIDE SEQUENCE</scope>
    <source>
        <strain evidence="1">20211129_DDA</strain>
        <tissue evidence="1">Liver</tissue>
    </source>
</reference>
<keyword evidence="2" id="KW-1185">Reference proteome</keyword>
<accession>A0AAV7PD18</accession>
<protein>
    <submittedName>
        <fullName evidence="1">Uncharacterized protein</fullName>
    </submittedName>
</protein>
<organism evidence="1 2">
    <name type="scientific">Pleurodeles waltl</name>
    <name type="common">Iberian ribbed newt</name>
    <dbReference type="NCBI Taxonomy" id="8319"/>
    <lineage>
        <taxon>Eukaryota</taxon>
        <taxon>Metazoa</taxon>
        <taxon>Chordata</taxon>
        <taxon>Craniata</taxon>
        <taxon>Vertebrata</taxon>
        <taxon>Euteleostomi</taxon>
        <taxon>Amphibia</taxon>
        <taxon>Batrachia</taxon>
        <taxon>Caudata</taxon>
        <taxon>Salamandroidea</taxon>
        <taxon>Salamandridae</taxon>
        <taxon>Pleurodelinae</taxon>
        <taxon>Pleurodeles</taxon>
    </lineage>
</organism>
<gene>
    <name evidence="1" type="ORF">NDU88_004515</name>
</gene>